<protein>
    <submittedName>
        <fullName evidence="2">Uncharacterized protein</fullName>
    </submittedName>
</protein>
<dbReference type="EMBL" id="ML122279">
    <property type="protein sequence ID" value="RPD57779.1"/>
    <property type="molecule type" value="Genomic_DNA"/>
</dbReference>
<dbReference type="Proteomes" id="UP000313359">
    <property type="component" value="Unassembled WGS sequence"/>
</dbReference>
<keyword evidence="3" id="KW-1185">Reference proteome</keyword>
<accession>A0A5C2S4D4</accession>
<organism evidence="2 3">
    <name type="scientific">Lentinus tigrinus ALCF2SS1-6</name>
    <dbReference type="NCBI Taxonomy" id="1328759"/>
    <lineage>
        <taxon>Eukaryota</taxon>
        <taxon>Fungi</taxon>
        <taxon>Dikarya</taxon>
        <taxon>Basidiomycota</taxon>
        <taxon>Agaricomycotina</taxon>
        <taxon>Agaricomycetes</taxon>
        <taxon>Polyporales</taxon>
        <taxon>Polyporaceae</taxon>
        <taxon>Lentinus</taxon>
    </lineage>
</organism>
<name>A0A5C2S4D4_9APHY</name>
<evidence type="ECO:0000313" key="3">
    <source>
        <dbReference type="Proteomes" id="UP000313359"/>
    </source>
</evidence>
<feature type="region of interest" description="Disordered" evidence="1">
    <location>
        <begin position="64"/>
        <end position="83"/>
    </location>
</feature>
<proteinExistence type="predicted"/>
<sequence length="155" mass="17521">MSGEDPKAQVPSWDTPTSGMFQSRSMAGALQVARPSTLWARRSTLCARVHRSVMLHVAEFNTCTRTAPPRPSHPVPRPATLPTSYRDTQARYHQYRRPYSPGPSNTTTSSSVHTACRSESLKECWRNSRTSTIDYGDRAIARWCSVYYPMRRGEV</sequence>
<evidence type="ECO:0000256" key="1">
    <source>
        <dbReference type="SAM" id="MobiDB-lite"/>
    </source>
</evidence>
<feature type="compositionally biased region" description="Pro residues" evidence="1">
    <location>
        <begin position="68"/>
        <end position="79"/>
    </location>
</feature>
<evidence type="ECO:0000313" key="2">
    <source>
        <dbReference type="EMBL" id="RPD57779.1"/>
    </source>
</evidence>
<reference evidence="2" key="1">
    <citation type="journal article" date="2018" name="Genome Biol. Evol.">
        <title>Genomics and development of Lentinus tigrinus, a white-rot wood-decaying mushroom with dimorphic fruiting bodies.</title>
        <authorList>
            <person name="Wu B."/>
            <person name="Xu Z."/>
            <person name="Knudson A."/>
            <person name="Carlson A."/>
            <person name="Chen N."/>
            <person name="Kovaka S."/>
            <person name="LaButti K."/>
            <person name="Lipzen A."/>
            <person name="Pennachio C."/>
            <person name="Riley R."/>
            <person name="Schakwitz W."/>
            <person name="Umezawa K."/>
            <person name="Ohm R.A."/>
            <person name="Grigoriev I.V."/>
            <person name="Nagy L.G."/>
            <person name="Gibbons J."/>
            <person name="Hibbett D."/>
        </authorList>
    </citation>
    <scope>NUCLEOTIDE SEQUENCE [LARGE SCALE GENOMIC DNA]</scope>
    <source>
        <strain evidence="2">ALCF2SS1-6</strain>
    </source>
</reference>
<gene>
    <name evidence="2" type="ORF">L227DRAFT_223619</name>
</gene>
<dbReference type="AlphaFoldDB" id="A0A5C2S4D4"/>